<evidence type="ECO:0008006" key="4">
    <source>
        <dbReference type="Google" id="ProtNLM"/>
    </source>
</evidence>
<evidence type="ECO:0000313" key="2">
    <source>
        <dbReference type="EMBL" id="WAS91104.1"/>
    </source>
</evidence>
<proteinExistence type="predicted"/>
<dbReference type="EMBL" id="CP114040">
    <property type="protein sequence ID" value="WAS91104.1"/>
    <property type="molecule type" value="Genomic_DNA"/>
</dbReference>
<evidence type="ECO:0000313" key="3">
    <source>
        <dbReference type="Proteomes" id="UP001164459"/>
    </source>
</evidence>
<dbReference type="SUPFAM" id="SSF110296">
    <property type="entry name" value="Oligoxyloglucan reducing end-specific cellobiohydrolase"/>
    <property type="match status" value="1"/>
</dbReference>
<protein>
    <recommendedName>
        <fullName evidence="4">Photosynthesis system II assembly factor Ycf48/Hcf136-like domain-containing protein</fullName>
    </recommendedName>
</protein>
<dbReference type="RefSeq" id="WP_269033468.1">
    <property type="nucleotide sequence ID" value="NZ_CP114040.1"/>
</dbReference>
<gene>
    <name evidence="2" type="ORF">O0S08_33375</name>
</gene>
<reference evidence="2" key="1">
    <citation type="submission" date="2022-11" db="EMBL/GenBank/DDBJ databases">
        <title>Minimal conservation of predation-associated metabolite biosynthetic gene clusters underscores biosynthetic potential of Myxococcota including descriptions for ten novel species: Archangium lansinium sp. nov., Myxococcus landrumus sp. nov., Nannocystis bai.</title>
        <authorList>
            <person name="Ahearne A."/>
            <person name="Stevens C."/>
            <person name="Dowd S."/>
        </authorList>
    </citation>
    <scope>NUCLEOTIDE SEQUENCE</scope>
    <source>
        <strain evidence="2">Fl3</strain>
    </source>
</reference>
<accession>A0ABY7GWB0</accession>
<dbReference type="Gene3D" id="2.130.10.10">
    <property type="entry name" value="YVTN repeat-like/Quinoprotein amine dehydrogenase"/>
    <property type="match status" value="1"/>
</dbReference>
<keyword evidence="3" id="KW-1185">Reference proteome</keyword>
<dbReference type="InterPro" id="IPR015943">
    <property type="entry name" value="WD40/YVTN_repeat-like_dom_sf"/>
</dbReference>
<name>A0ABY7GWB0_9BACT</name>
<organism evidence="2 3">
    <name type="scientific">Nannocystis punicea</name>
    <dbReference type="NCBI Taxonomy" id="2995304"/>
    <lineage>
        <taxon>Bacteria</taxon>
        <taxon>Pseudomonadati</taxon>
        <taxon>Myxococcota</taxon>
        <taxon>Polyangia</taxon>
        <taxon>Nannocystales</taxon>
        <taxon>Nannocystaceae</taxon>
        <taxon>Nannocystis</taxon>
    </lineage>
</organism>
<keyword evidence="1" id="KW-0732">Signal</keyword>
<sequence length="338" mass="34467">MPRCPKSPRCASARPRVVFRFAGSLALAAVVGAALPGATACTPCDLYYRPIEWREEESPVEVDLFAVAAATDVVVAVGEGGAIVRQAGGAVWTAQASETDASLRGVDFAGDEVVVAVGDGGVVVRSADAGATWAVIDAGVAVDLAGVRCDAGTCVAVGDETLLVSTDAGASWAPPASAPVELGALRAVEVDRRASAPFVAAGLEGAVLVSDDGQTWTAVPGASADFHAIARSSSDWALGGADGALFVLVNGVFVDKSQFDPPTITGMTREVEWLVRADGVLIGGEPAWVEQSVRTEEVLPAMHAVVAVGEEAVVVGAGGLVGRAKISDERECDRRFQG</sequence>
<evidence type="ECO:0000256" key="1">
    <source>
        <dbReference type="SAM" id="SignalP"/>
    </source>
</evidence>
<feature type="chain" id="PRO_5046211655" description="Photosynthesis system II assembly factor Ycf48/Hcf136-like domain-containing protein" evidence="1">
    <location>
        <begin position="29"/>
        <end position="338"/>
    </location>
</feature>
<dbReference type="Proteomes" id="UP001164459">
    <property type="component" value="Chromosome"/>
</dbReference>
<feature type="signal peptide" evidence="1">
    <location>
        <begin position="1"/>
        <end position="28"/>
    </location>
</feature>